<protein>
    <submittedName>
        <fullName evidence="1">USP31 isoform 3</fullName>
    </submittedName>
</protein>
<name>A0A2J8XQW0_PONAB</name>
<dbReference type="EMBL" id="NDHI03003362">
    <property type="protein sequence ID" value="PNJ84404.1"/>
    <property type="molecule type" value="Genomic_DNA"/>
</dbReference>
<dbReference type="AlphaFoldDB" id="A0A2J8XQW0"/>
<comment type="caution">
    <text evidence="1">The sequence shown here is derived from an EMBL/GenBank/DDBJ whole genome shotgun (WGS) entry which is preliminary data.</text>
</comment>
<gene>
    <name evidence="1" type="ORF">CR201_G0055862</name>
</gene>
<reference evidence="1" key="1">
    <citation type="submission" date="2017-12" db="EMBL/GenBank/DDBJ databases">
        <title>High-resolution comparative analysis of great ape genomes.</title>
        <authorList>
            <person name="Pollen A."/>
            <person name="Hastie A."/>
            <person name="Hormozdiari F."/>
            <person name="Dougherty M."/>
            <person name="Liu R."/>
            <person name="Chaisson M."/>
            <person name="Hoppe E."/>
            <person name="Hill C."/>
            <person name="Pang A."/>
            <person name="Hillier L."/>
            <person name="Baker C."/>
            <person name="Armstrong J."/>
            <person name="Shendure J."/>
            <person name="Paten B."/>
            <person name="Wilson R."/>
            <person name="Chao H."/>
            <person name="Schneider V."/>
            <person name="Ventura M."/>
            <person name="Kronenberg Z."/>
            <person name="Murali S."/>
            <person name="Gordon D."/>
            <person name="Cantsilieris S."/>
            <person name="Munson K."/>
            <person name="Nelson B."/>
            <person name="Raja A."/>
            <person name="Underwood J."/>
            <person name="Diekhans M."/>
            <person name="Fiddes I."/>
            <person name="Haussler D."/>
            <person name="Eichler E."/>
        </authorList>
    </citation>
    <scope>NUCLEOTIDE SEQUENCE [LARGE SCALE GENOMIC DNA]</scope>
    <source>
        <strain evidence="1">Susie</strain>
    </source>
</reference>
<sequence length="29" mass="3446">IWQEGDRRMKLQNMVKFPLDWPGHDTSCG</sequence>
<feature type="non-terminal residue" evidence="1">
    <location>
        <position position="1"/>
    </location>
</feature>
<evidence type="ECO:0000313" key="1">
    <source>
        <dbReference type="EMBL" id="PNJ84404.1"/>
    </source>
</evidence>
<accession>A0A2J8XQW0</accession>
<organism evidence="1">
    <name type="scientific">Pongo abelii</name>
    <name type="common">Sumatran orangutan</name>
    <name type="synonym">Pongo pygmaeus abelii</name>
    <dbReference type="NCBI Taxonomy" id="9601"/>
    <lineage>
        <taxon>Eukaryota</taxon>
        <taxon>Metazoa</taxon>
        <taxon>Chordata</taxon>
        <taxon>Craniata</taxon>
        <taxon>Vertebrata</taxon>
        <taxon>Euteleostomi</taxon>
        <taxon>Mammalia</taxon>
        <taxon>Eutheria</taxon>
        <taxon>Euarchontoglires</taxon>
        <taxon>Primates</taxon>
        <taxon>Haplorrhini</taxon>
        <taxon>Catarrhini</taxon>
        <taxon>Hominidae</taxon>
        <taxon>Pongo</taxon>
    </lineage>
</organism>
<proteinExistence type="predicted"/>